<name>A0A0H3N7N5_CLODC</name>
<dbReference type="Proteomes" id="UP000002068">
    <property type="component" value="Chromosome"/>
</dbReference>
<dbReference type="KEGG" id="cdc:CD196_1775"/>
<protein>
    <submittedName>
        <fullName evidence="1">Uncharacterized protein</fullName>
    </submittedName>
</protein>
<dbReference type="EMBL" id="FN538970">
    <property type="protein sequence ID" value="CBA63399.1"/>
    <property type="molecule type" value="Genomic_DNA"/>
</dbReference>
<dbReference type="AlphaFoldDB" id="A0A0H3N7N5"/>
<evidence type="ECO:0000313" key="2">
    <source>
        <dbReference type="Proteomes" id="UP000002068"/>
    </source>
</evidence>
<reference evidence="1 2" key="1">
    <citation type="journal article" date="2009" name="Genome Biol.">
        <title>Comparative genome and phenotypic analysis of Clostridium difficile 027 strains provides insight into the evolution of a hypervirulent bacterium.</title>
        <authorList>
            <person name="Stabler R.A."/>
            <person name="He M."/>
            <person name="Dawson L."/>
            <person name="Martin M."/>
            <person name="Valiente E."/>
            <person name="Corton C."/>
            <person name="Lawley T.D."/>
            <person name="Sebaihia M."/>
            <person name="Quail M.A."/>
            <person name="Rose G."/>
            <person name="Gerding D.N."/>
            <person name="Gibert M."/>
            <person name="Popoff M.R."/>
            <person name="Parkhill J."/>
            <person name="Dougan G."/>
            <person name="Wren B.W."/>
        </authorList>
    </citation>
    <scope>NUCLEOTIDE SEQUENCE [LARGE SCALE GENOMIC DNA]</scope>
    <source>
        <strain evidence="1 2">CD196</strain>
    </source>
</reference>
<proteinExistence type="predicted"/>
<sequence>MYMQHVINLSTIYILYKKIFEGRLKMGILEGAAMIREIAIKIAKEKGITEQKAWPEAVKEFKEKYELVL</sequence>
<organism evidence="1 2">
    <name type="scientific">Clostridioides difficile (strain CD196)</name>
    <name type="common">Peptoclostridium difficile</name>
    <dbReference type="NCBI Taxonomy" id="645462"/>
    <lineage>
        <taxon>Bacteria</taxon>
        <taxon>Bacillati</taxon>
        <taxon>Bacillota</taxon>
        <taxon>Clostridia</taxon>
        <taxon>Peptostreptococcales</taxon>
        <taxon>Peptostreptococcaceae</taxon>
        <taxon>Clostridioides</taxon>
    </lineage>
</organism>
<gene>
    <name evidence="1" type="ordered locus">CD196_1775</name>
</gene>
<dbReference type="HOGENOM" id="CLU_2808651_0_0_9"/>
<accession>A0A0H3N7N5</accession>
<evidence type="ECO:0000313" key="1">
    <source>
        <dbReference type="EMBL" id="CBA63399.1"/>
    </source>
</evidence>